<feature type="transmembrane region" description="Helical" evidence="1">
    <location>
        <begin position="122"/>
        <end position="144"/>
    </location>
</feature>
<evidence type="ECO:0000313" key="3">
    <source>
        <dbReference type="Proteomes" id="UP000002574"/>
    </source>
</evidence>
<keyword evidence="1" id="KW-1133">Transmembrane helix</keyword>
<proteinExistence type="predicted"/>
<dbReference type="STRING" id="608538.HTH_1608"/>
<keyword evidence="1" id="KW-0472">Membrane</keyword>
<dbReference type="AlphaFoldDB" id="D3DJQ4"/>
<dbReference type="EMBL" id="AP011112">
    <property type="protein sequence ID" value="BAI70056.1"/>
    <property type="molecule type" value="Genomic_DNA"/>
</dbReference>
<dbReference type="RefSeq" id="WP_012964236.1">
    <property type="nucleotide sequence ID" value="NC_013799.1"/>
</dbReference>
<protein>
    <submittedName>
        <fullName evidence="2">Uncharacterized protein</fullName>
    </submittedName>
</protein>
<dbReference type="KEGG" id="hte:Hydth_1596"/>
<evidence type="ECO:0000313" key="2">
    <source>
        <dbReference type="EMBL" id="BAI70056.1"/>
    </source>
</evidence>
<dbReference type="KEGG" id="hth:HTH_1608"/>
<dbReference type="Proteomes" id="UP000002574">
    <property type="component" value="Chromosome"/>
</dbReference>
<keyword evidence="1" id="KW-0812">Transmembrane</keyword>
<evidence type="ECO:0000256" key="1">
    <source>
        <dbReference type="SAM" id="Phobius"/>
    </source>
</evidence>
<accession>D3DJQ4</accession>
<gene>
    <name evidence="2" type="ordered locus">HTH_1608</name>
</gene>
<name>D3DJQ4_HYDTT</name>
<dbReference type="OrthoDB" id="13298at2"/>
<keyword evidence="3" id="KW-1185">Reference proteome</keyword>
<reference evidence="2 3" key="1">
    <citation type="journal article" date="2010" name="J. Bacteriol.">
        <title>Complete genome sequence of the thermophilic, obligately chemolithoautotrophic hydrogen-oxidizing bacterium Hydrogenobacter thermophilus TK-6.</title>
        <authorList>
            <person name="Arai H."/>
            <person name="Kanbe H."/>
            <person name="Ishii M."/>
            <person name="Igarashi Y."/>
        </authorList>
    </citation>
    <scope>NUCLEOTIDE SEQUENCE [LARGE SCALE GENOMIC DNA]</scope>
    <source>
        <strain evidence="3">DSM 6534 / IAM 12695 / TK-6 [Tokyo]</strain>
    </source>
</reference>
<sequence>MKRLLGLAFCLLGVFLMLFGSLTSFELYAKERQRKININMAGFILDVYNGAPSSKILYPEYSTVILKTQDGKVITTENLLKVFDESMYSSDLYKDKRGNEIYVYVKKPTLGEYLYFFLENPLSFGVLVSGALMLFVGLFLLFTAEVKAVTSRKEIDDGFINGLKALRLTLSTSRIIPEESLNQAKRILDDILKKYGGKV</sequence>
<organism evidence="2 3">
    <name type="scientific">Hydrogenobacter thermophilus (strain DSM 6534 / IAM 12695 / TK-6)</name>
    <dbReference type="NCBI Taxonomy" id="608538"/>
    <lineage>
        <taxon>Bacteria</taxon>
        <taxon>Pseudomonadati</taxon>
        <taxon>Aquificota</taxon>
        <taxon>Aquificia</taxon>
        <taxon>Aquificales</taxon>
        <taxon>Aquificaceae</taxon>
        <taxon>Hydrogenobacter</taxon>
    </lineage>
</organism>